<gene>
    <name evidence="6" type="ORF">DWX94_06420</name>
</gene>
<proteinExistence type="predicted"/>
<comment type="caution">
    <text evidence="6">The sequence shown here is derived from an EMBL/GenBank/DDBJ whole genome shotgun (WGS) entry which is preliminary data.</text>
</comment>
<evidence type="ECO:0000256" key="1">
    <source>
        <dbReference type="ARBA" id="ARBA00023015"/>
    </source>
</evidence>
<dbReference type="PROSITE" id="PS50943">
    <property type="entry name" value="HTH_CROC1"/>
    <property type="match status" value="1"/>
</dbReference>
<dbReference type="InterPro" id="IPR046335">
    <property type="entry name" value="LacI/GalR-like_sensor"/>
</dbReference>
<dbReference type="InterPro" id="IPR000843">
    <property type="entry name" value="HTH_LacI"/>
</dbReference>
<evidence type="ECO:0000313" key="6">
    <source>
        <dbReference type="EMBL" id="RGS43030.1"/>
    </source>
</evidence>
<dbReference type="GO" id="GO:0000976">
    <property type="term" value="F:transcription cis-regulatory region binding"/>
    <property type="evidence" value="ECO:0007669"/>
    <property type="project" value="TreeGrafter"/>
</dbReference>
<feature type="domain" description="HTH lacI-type" evidence="4">
    <location>
        <begin position="6"/>
        <end position="63"/>
    </location>
</feature>
<dbReference type="Pfam" id="PF00356">
    <property type="entry name" value="LacI"/>
    <property type="match status" value="1"/>
</dbReference>
<dbReference type="PROSITE" id="PS00356">
    <property type="entry name" value="HTH_LACI_1"/>
    <property type="match status" value="1"/>
</dbReference>
<dbReference type="Proteomes" id="UP000283295">
    <property type="component" value="Unassembled WGS sequence"/>
</dbReference>
<keyword evidence="1" id="KW-0805">Transcription regulation</keyword>
<sequence length="665" mass="73738">MSKSKVTIKEIAEMAGVSIATVSHVINRTRYVRPELVDKIEKIIVETGYQNKIADKERKLLVGRESTIVAVIPNIESTIYRDMVAYVKQLVSVQGYQFLVAITDNDLKEEAQVLAGLLVNKKVAGIIHAPVSDVASNYTKLIQSGVPFVCVERNILGSGIDSVEFRDREAIFKGADYLLASGHKNVLFFRESTDSTTRDERTKGFLSALEKYNINTNDANIVDVTLENGEDDCMLAIQKALRRYSPTAVLAGGNRITLYLMKTLRDMGIDCPGEISVVGFGDESWSELTYPPLTIIRRDVKGLSAKAVGMLFEKINTGAAISHDCYADVELVVRKSTKMLDNGPFGDKAAAPDSVVLTKEEKQRLKAGHFRVAISFHYTGTSWAELHEKGIREELEQFGIDVVSVMDAHFDSELQNAQLDGIRLQKPDAVIAIPADDSRTREKFQELSKVSKLVFISNVPDGMSKNSYVSCVSVNESENGTNTGRMLGEYCKENKKKKAGFIIHGAAFYGTRVRDNAAERIIKDSYPDIDIVTIRSFGEISNAYQVAKDVITANPEIEAMYVSWDRPALLTIKALKELGREDVAVFTTDLDHGIARCMEEGIVKGLSTQRPYEQGRAAAAVVAKSLVSEEQLPKYVGVQPYQVEPKQLRLAWKEIFHESMPDRLG</sequence>
<evidence type="ECO:0000259" key="4">
    <source>
        <dbReference type="PROSITE" id="PS50932"/>
    </source>
</evidence>
<evidence type="ECO:0000256" key="2">
    <source>
        <dbReference type="ARBA" id="ARBA00023125"/>
    </source>
</evidence>
<dbReference type="Pfam" id="PF13377">
    <property type="entry name" value="Peripla_BP_3"/>
    <property type="match status" value="1"/>
</dbReference>
<organism evidence="6 7">
    <name type="scientific">Coprococcus eutactus</name>
    <dbReference type="NCBI Taxonomy" id="33043"/>
    <lineage>
        <taxon>Bacteria</taxon>
        <taxon>Bacillati</taxon>
        <taxon>Bacillota</taxon>
        <taxon>Clostridia</taxon>
        <taxon>Lachnospirales</taxon>
        <taxon>Lachnospiraceae</taxon>
        <taxon>Coprococcus</taxon>
    </lineage>
</organism>
<dbReference type="InterPro" id="IPR010982">
    <property type="entry name" value="Lambda_DNA-bd_dom_sf"/>
</dbReference>
<dbReference type="InterPro" id="IPR025997">
    <property type="entry name" value="SBP_2_dom"/>
</dbReference>
<name>A0A3R5ZP37_9FIRM</name>
<dbReference type="Gene3D" id="3.40.50.2300">
    <property type="match status" value="4"/>
</dbReference>
<dbReference type="EMBL" id="QRVK01000012">
    <property type="protein sequence ID" value="RGS43030.1"/>
    <property type="molecule type" value="Genomic_DNA"/>
</dbReference>
<dbReference type="SMART" id="SM00354">
    <property type="entry name" value="HTH_LACI"/>
    <property type="match status" value="1"/>
</dbReference>
<accession>A0A3R5ZP37</accession>
<keyword evidence="2 6" id="KW-0238">DNA-binding</keyword>
<protein>
    <submittedName>
        <fullName evidence="6">LacI family DNA-binding transcriptional regulator</fullName>
    </submittedName>
</protein>
<evidence type="ECO:0000259" key="5">
    <source>
        <dbReference type="PROSITE" id="PS50943"/>
    </source>
</evidence>
<dbReference type="CDD" id="cd06267">
    <property type="entry name" value="PBP1_LacI_sugar_binding-like"/>
    <property type="match status" value="1"/>
</dbReference>
<dbReference type="PROSITE" id="PS50932">
    <property type="entry name" value="HTH_LACI_2"/>
    <property type="match status" value="1"/>
</dbReference>
<dbReference type="InterPro" id="IPR028082">
    <property type="entry name" value="Peripla_BP_I"/>
</dbReference>
<reference evidence="6 7" key="1">
    <citation type="submission" date="2018-08" db="EMBL/GenBank/DDBJ databases">
        <title>A genome reference for cultivated species of the human gut microbiota.</title>
        <authorList>
            <person name="Zou Y."/>
            <person name="Xue W."/>
            <person name="Luo G."/>
        </authorList>
    </citation>
    <scope>NUCLEOTIDE SEQUENCE [LARGE SCALE GENOMIC DNA]</scope>
    <source>
        <strain evidence="6 7">AF22-21</strain>
    </source>
</reference>
<feature type="domain" description="HTH cro/C1-type" evidence="5">
    <location>
        <begin position="5"/>
        <end position="50"/>
    </location>
</feature>
<dbReference type="PRINTS" id="PR00036">
    <property type="entry name" value="HTHLACI"/>
</dbReference>
<dbReference type="OrthoDB" id="369222at2"/>
<evidence type="ECO:0000313" key="7">
    <source>
        <dbReference type="Proteomes" id="UP000283295"/>
    </source>
</evidence>
<dbReference type="GO" id="GO:0003700">
    <property type="term" value="F:DNA-binding transcription factor activity"/>
    <property type="evidence" value="ECO:0007669"/>
    <property type="project" value="TreeGrafter"/>
</dbReference>
<dbReference type="PANTHER" id="PTHR30146">
    <property type="entry name" value="LACI-RELATED TRANSCRIPTIONAL REPRESSOR"/>
    <property type="match status" value="1"/>
</dbReference>
<dbReference type="InterPro" id="IPR001387">
    <property type="entry name" value="Cro/C1-type_HTH"/>
</dbReference>
<dbReference type="Pfam" id="PF13407">
    <property type="entry name" value="Peripla_BP_4"/>
    <property type="match status" value="1"/>
</dbReference>
<dbReference type="PANTHER" id="PTHR30146:SF109">
    <property type="entry name" value="HTH-TYPE TRANSCRIPTIONAL REGULATOR GALS"/>
    <property type="match status" value="1"/>
</dbReference>
<dbReference type="CDD" id="cd01392">
    <property type="entry name" value="HTH_LacI"/>
    <property type="match status" value="1"/>
</dbReference>
<dbReference type="Gene3D" id="1.10.260.40">
    <property type="entry name" value="lambda repressor-like DNA-binding domains"/>
    <property type="match status" value="1"/>
</dbReference>
<dbReference type="SUPFAM" id="SSF47413">
    <property type="entry name" value="lambda repressor-like DNA-binding domains"/>
    <property type="match status" value="1"/>
</dbReference>
<keyword evidence="3" id="KW-0804">Transcription</keyword>
<evidence type="ECO:0000256" key="3">
    <source>
        <dbReference type="ARBA" id="ARBA00023163"/>
    </source>
</evidence>
<dbReference type="SUPFAM" id="SSF53822">
    <property type="entry name" value="Periplasmic binding protein-like I"/>
    <property type="match status" value="2"/>
</dbReference>
<dbReference type="AlphaFoldDB" id="A0A3R5ZP37"/>